<dbReference type="Proteomes" id="UP000750711">
    <property type="component" value="Unassembled WGS sequence"/>
</dbReference>
<evidence type="ECO:0000256" key="1">
    <source>
        <dbReference type="SAM" id="MobiDB-lite"/>
    </source>
</evidence>
<dbReference type="GO" id="GO:0006878">
    <property type="term" value="P:intracellular copper ion homeostasis"/>
    <property type="evidence" value="ECO:0007669"/>
    <property type="project" value="TreeGrafter"/>
</dbReference>
<dbReference type="PANTHER" id="PTHR28088">
    <property type="entry name" value="TRANSCRIPTIONAL ACTIVATOR HAA1-RELATED"/>
    <property type="match status" value="1"/>
</dbReference>
<protein>
    <submittedName>
        <fullName evidence="2">Uncharacterized protein</fullName>
    </submittedName>
</protein>
<dbReference type="GO" id="GO:0005507">
    <property type="term" value="F:copper ion binding"/>
    <property type="evidence" value="ECO:0007669"/>
    <property type="project" value="TreeGrafter"/>
</dbReference>
<evidence type="ECO:0000313" key="2">
    <source>
        <dbReference type="EMBL" id="KAH0553384.1"/>
    </source>
</evidence>
<dbReference type="EMBL" id="JAGHQM010001500">
    <property type="protein sequence ID" value="KAH0553384.1"/>
    <property type="molecule type" value="Genomic_DNA"/>
</dbReference>
<reference evidence="2" key="1">
    <citation type="submission" date="2021-03" db="EMBL/GenBank/DDBJ databases">
        <title>Comparative genomics and phylogenomic investigation of the class Geoglossomycetes provide insights into ecological specialization and systematics.</title>
        <authorList>
            <person name="Melie T."/>
            <person name="Pirro S."/>
            <person name="Miller A.N."/>
            <person name="Quandt A."/>
        </authorList>
    </citation>
    <scope>NUCLEOTIDE SEQUENCE</scope>
    <source>
        <strain evidence="2">CAQ_001_2017</strain>
    </source>
</reference>
<gene>
    <name evidence="2" type="ORF">GP486_006546</name>
</gene>
<name>A0A9P8IGS2_9PEZI</name>
<proteinExistence type="predicted"/>
<dbReference type="AlphaFoldDB" id="A0A9P8IGS2"/>
<dbReference type="GO" id="GO:0005634">
    <property type="term" value="C:nucleus"/>
    <property type="evidence" value="ECO:0007669"/>
    <property type="project" value="TreeGrafter"/>
</dbReference>
<evidence type="ECO:0000313" key="3">
    <source>
        <dbReference type="Proteomes" id="UP000750711"/>
    </source>
</evidence>
<comment type="caution">
    <text evidence="2">The sequence shown here is derived from an EMBL/GenBank/DDBJ whole genome shotgun (WGS) entry which is preliminary data.</text>
</comment>
<dbReference type="GO" id="GO:0000978">
    <property type="term" value="F:RNA polymerase II cis-regulatory region sequence-specific DNA binding"/>
    <property type="evidence" value="ECO:0007669"/>
    <property type="project" value="TreeGrafter"/>
</dbReference>
<dbReference type="GO" id="GO:0000981">
    <property type="term" value="F:DNA-binding transcription factor activity, RNA polymerase II-specific"/>
    <property type="evidence" value="ECO:0007669"/>
    <property type="project" value="TreeGrafter"/>
</dbReference>
<accession>A0A9P8IGS2</accession>
<dbReference type="GO" id="GO:0006879">
    <property type="term" value="P:intracellular iron ion homeostasis"/>
    <property type="evidence" value="ECO:0007669"/>
    <property type="project" value="TreeGrafter"/>
</dbReference>
<dbReference type="PANTHER" id="PTHR28088:SF5">
    <property type="entry name" value="TRANSCRIPTIONAL ACTIVATOR HAA1-RELATED"/>
    <property type="match status" value="1"/>
</dbReference>
<feature type="region of interest" description="Disordered" evidence="1">
    <location>
        <begin position="259"/>
        <end position="279"/>
    </location>
</feature>
<dbReference type="InterPro" id="IPR051763">
    <property type="entry name" value="Copper_Homeo_Regul"/>
</dbReference>
<dbReference type="GO" id="GO:0045944">
    <property type="term" value="P:positive regulation of transcription by RNA polymerase II"/>
    <property type="evidence" value="ECO:0007669"/>
    <property type="project" value="TreeGrafter"/>
</dbReference>
<keyword evidence="3" id="KW-1185">Reference proteome</keyword>
<organism evidence="2 3">
    <name type="scientific">Trichoglossum hirsutum</name>
    <dbReference type="NCBI Taxonomy" id="265104"/>
    <lineage>
        <taxon>Eukaryota</taxon>
        <taxon>Fungi</taxon>
        <taxon>Dikarya</taxon>
        <taxon>Ascomycota</taxon>
        <taxon>Pezizomycotina</taxon>
        <taxon>Geoglossomycetes</taxon>
        <taxon>Geoglossales</taxon>
        <taxon>Geoglossaceae</taxon>
        <taxon>Trichoglossum</taxon>
    </lineage>
</organism>
<sequence length="392" mass="42646">MRARPPCQQLPALCHGQRCCCALKKEHLDPVPESDPAEIIAAVSNDARKPKLTSAQSEGSLTVFSNGHHKPAHKHNHLAHNCAPYKIPKHHPVQGSSDIARRSVDSLPATNVVEGVGSSPISDSIISAQQEVRLIKSEHTSPEIRPASNFDQQNGQLQPLDLSLPDIDAFQLDNTCATSYDYWSPDTDLPIFSAGLTMPSTDWSTPDLPLDDNEFDPTTARPPYVFDYNSLVQPALTNSSSGEPSEVDDFVPVSDTISYGPPSLVHNSDSSESYEGGETESYRLSTTSSFMGLQASLLSSNNLESLDIDEFLKNAAAGTTGFRESDTGGEISNNEAVDDNNYQFNETKKLAVDDQTDDVDLDLPLATNDGEDLWLTQMNPTLEDEVPESAWS</sequence>